<evidence type="ECO:0000256" key="1">
    <source>
        <dbReference type="ARBA" id="ARBA00023015"/>
    </source>
</evidence>
<dbReference type="GO" id="GO:0003700">
    <property type="term" value="F:DNA-binding transcription factor activity"/>
    <property type="evidence" value="ECO:0007669"/>
    <property type="project" value="InterPro"/>
</dbReference>
<proteinExistence type="predicted"/>
<evidence type="ECO:0000256" key="3">
    <source>
        <dbReference type="ARBA" id="ARBA00023163"/>
    </source>
</evidence>
<dbReference type="InterPro" id="IPR009057">
    <property type="entry name" value="Homeodomain-like_sf"/>
</dbReference>
<dbReference type="InterPro" id="IPR018060">
    <property type="entry name" value="HTH_AraC"/>
</dbReference>
<keyword evidence="2" id="KW-0238">DNA-binding</keyword>
<keyword evidence="1" id="KW-0805">Transcription regulation</keyword>
<dbReference type="Proteomes" id="UP000029221">
    <property type="component" value="Unassembled WGS sequence"/>
</dbReference>
<dbReference type="Pfam" id="PF12833">
    <property type="entry name" value="HTH_18"/>
    <property type="match status" value="1"/>
</dbReference>
<evidence type="ECO:0000313" key="6">
    <source>
        <dbReference type="Proteomes" id="UP000029221"/>
    </source>
</evidence>
<dbReference type="eggNOG" id="COG2207">
    <property type="taxonomic scope" value="Bacteria"/>
</dbReference>
<sequence>MKLDYHNIKAEGKFTITNFQCGPSLNLLKEDGMYKIIWCNKGEQEMMVDGYDLLLKQNQVLFCTPNNIVEVPKNNHGLIAFVFNREFYCIQHNDEEVSCNGLLFYGSSTAPVISLSDKQSRSFEAMLLLFQEEFETKDRIQGEMLRTLLKRMLITSTRLLKENGLSEELSIKQLDLFRQYNILVEQHFKENHQVSDYAAMLYKSPKTLSNLFKKNNLKSPLQIINERIVVEAKRLLRNSQHSAEEIAFELGYNEASHFSKFLKTCRNITLAVSQGSLEFSSC</sequence>
<gene>
    <name evidence="5" type="ORF">JCM19294_1547</name>
</gene>
<dbReference type="EMBL" id="BBML01000008">
    <property type="protein sequence ID" value="GAK97925.1"/>
    <property type="molecule type" value="Genomic_DNA"/>
</dbReference>
<feature type="domain" description="HTH araC/xylS-type" evidence="4">
    <location>
        <begin position="178"/>
        <end position="263"/>
    </location>
</feature>
<dbReference type="SUPFAM" id="SSF46689">
    <property type="entry name" value="Homeodomain-like"/>
    <property type="match status" value="1"/>
</dbReference>
<protein>
    <submittedName>
        <fullName evidence="5">Transcriptional regulator</fullName>
    </submittedName>
</protein>
<evidence type="ECO:0000259" key="4">
    <source>
        <dbReference type="PROSITE" id="PS01124"/>
    </source>
</evidence>
<reference evidence="5" key="1">
    <citation type="journal article" date="2014" name="Genome Announc.">
        <title>Draft Genome Sequences of Marine Flavobacterium Nonlabens Strains NR17, NR24, NR27, NR32, NR33, and Ara13.</title>
        <authorList>
            <person name="Nakanishi M."/>
            <person name="Meirelles P."/>
            <person name="Suzuki R."/>
            <person name="Takatani N."/>
            <person name="Mino S."/>
            <person name="Suda W."/>
            <person name="Oshima K."/>
            <person name="Hattori M."/>
            <person name="Ohkuma M."/>
            <person name="Hosokawa M."/>
            <person name="Miyashita K."/>
            <person name="Thompson F.L."/>
            <person name="Niwa A."/>
            <person name="Sawabe T."/>
            <person name="Sawabe T."/>
        </authorList>
    </citation>
    <scope>NUCLEOTIDE SEQUENCE [LARGE SCALE GENOMIC DNA]</scope>
    <source>
        <strain evidence="5">JCM 19294</strain>
    </source>
</reference>
<organism evidence="5 6">
    <name type="scientific">Nonlabens tegetincola</name>
    <dbReference type="NCBI Taxonomy" id="323273"/>
    <lineage>
        <taxon>Bacteria</taxon>
        <taxon>Pseudomonadati</taxon>
        <taxon>Bacteroidota</taxon>
        <taxon>Flavobacteriia</taxon>
        <taxon>Flavobacteriales</taxon>
        <taxon>Flavobacteriaceae</taxon>
        <taxon>Nonlabens</taxon>
    </lineage>
</organism>
<keyword evidence="6" id="KW-1185">Reference proteome</keyword>
<dbReference type="AlphaFoldDB" id="A0A090Q4K6"/>
<dbReference type="RefSeq" id="WP_042279834.1">
    <property type="nucleotide sequence ID" value="NZ_BBML01000008.1"/>
</dbReference>
<comment type="caution">
    <text evidence="5">The sequence shown here is derived from an EMBL/GenBank/DDBJ whole genome shotgun (WGS) entry which is preliminary data.</text>
</comment>
<keyword evidence="3" id="KW-0804">Transcription</keyword>
<accession>A0A090Q4K6</accession>
<name>A0A090Q4K6_9FLAO</name>
<dbReference type="PANTHER" id="PTHR43280">
    <property type="entry name" value="ARAC-FAMILY TRANSCRIPTIONAL REGULATOR"/>
    <property type="match status" value="1"/>
</dbReference>
<evidence type="ECO:0000256" key="2">
    <source>
        <dbReference type="ARBA" id="ARBA00023125"/>
    </source>
</evidence>
<dbReference type="PANTHER" id="PTHR43280:SF32">
    <property type="entry name" value="TRANSCRIPTIONAL REGULATORY PROTEIN"/>
    <property type="match status" value="1"/>
</dbReference>
<evidence type="ECO:0000313" key="5">
    <source>
        <dbReference type="EMBL" id="GAK97925.1"/>
    </source>
</evidence>
<dbReference type="SMART" id="SM00342">
    <property type="entry name" value="HTH_ARAC"/>
    <property type="match status" value="1"/>
</dbReference>
<dbReference type="GO" id="GO:0043565">
    <property type="term" value="F:sequence-specific DNA binding"/>
    <property type="evidence" value="ECO:0007669"/>
    <property type="project" value="InterPro"/>
</dbReference>
<dbReference type="STRING" id="319236.BST91_01220"/>
<dbReference type="PROSITE" id="PS01124">
    <property type="entry name" value="HTH_ARAC_FAMILY_2"/>
    <property type="match status" value="1"/>
</dbReference>
<dbReference type="Gene3D" id="1.10.10.60">
    <property type="entry name" value="Homeodomain-like"/>
    <property type="match status" value="1"/>
</dbReference>